<dbReference type="InterPro" id="IPR054532">
    <property type="entry name" value="TPL_SMU1_LisH-like"/>
</dbReference>
<dbReference type="Proteomes" id="UP000572268">
    <property type="component" value="Unassembled WGS sequence"/>
</dbReference>
<dbReference type="InterPro" id="IPR001680">
    <property type="entry name" value="WD40_rpt"/>
</dbReference>
<dbReference type="Pfam" id="PF17814">
    <property type="entry name" value="LisH_TPL"/>
    <property type="match status" value="1"/>
</dbReference>
<dbReference type="InterPro" id="IPR045184">
    <property type="entry name" value="SMU1"/>
</dbReference>
<evidence type="ECO:0000256" key="4">
    <source>
        <dbReference type="ARBA" id="ARBA00022737"/>
    </source>
</evidence>
<dbReference type="SMART" id="SM00667">
    <property type="entry name" value="LisH"/>
    <property type="match status" value="1"/>
</dbReference>
<dbReference type="PROSITE" id="PS50897">
    <property type="entry name" value="CTLH"/>
    <property type="match status" value="1"/>
</dbReference>
<dbReference type="CDD" id="cd00200">
    <property type="entry name" value="WD40"/>
    <property type="match status" value="1"/>
</dbReference>
<dbReference type="SUPFAM" id="SSF50978">
    <property type="entry name" value="WD40 repeat-like"/>
    <property type="match status" value="1"/>
</dbReference>
<dbReference type="GO" id="GO:0005634">
    <property type="term" value="C:nucleus"/>
    <property type="evidence" value="ECO:0007669"/>
    <property type="project" value="UniProtKB-SubCell"/>
</dbReference>
<evidence type="ECO:0000313" key="10">
    <source>
        <dbReference type="EMBL" id="KAF4655232.1"/>
    </source>
</evidence>
<evidence type="ECO:0000256" key="1">
    <source>
        <dbReference type="ARBA" id="ARBA00004123"/>
    </source>
</evidence>
<comment type="similarity">
    <text evidence="7">Belongs to the WD repeat SMU1 family.</text>
</comment>
<dbReference type="PANTHER" id="PTHR22848">
    <property type="entry name" value="WD40 REPEAT PROTEIN"/>
    <property type="match status" value="1"/>
</dbReference>
<gene>
    <name evidence="10" type="primary">SMU1</name>
    <name evidence="10" type="ORF">FOL46_008323</name>
</gene>
<proteinExistence type="inferred from homology"/>
<feature type="repeat" description="WD" evidence="8">
    <location>
        <begin position="280"/>
        <end position="314"/>
    </location>
</feature>
<comment type="subcellular location">
    <subcellularLocation>
        <location evidence="1">Nucleus</location>
    </subcellularLocation>
</comment>
<feature type="repeat" description="WD" evidence="8">
    <location>
        <begin position="316"/>
        <end position="357"/>
    </location>
</feature>
<reference evidence="10 11" key="1">
    <citation type="submission" date="2020-04" db="EMBL/GenBank/DDBJ databases">
        <title>Perkinsus olseni comparative genomics.</title>
        <authorList>
            <person name="Bogema D.R."/>
        </authorList>
    </citation>
    <scope>NUCLEOTIDE SEQUENCE [LARGE SCALE GENOMIC DNA]</scope>
    <source>
        <strain evidence="10">ATCC PRA-31</strain>
    </source>
</reference>
<dbReference type="AlphaFoldDB" id="A0A7J6L7S3"/>
<evidence type="ECO:0000259" key="9">
    <source>
        <dbReference type="PROSITE" id="PS50897"/>
    </source>
</evidence>
<evidence type="ECO:0000313" key="11">
    <source>
        <dbReference type="Proteomes" id="UP000572268"/>
    </source>
</evidence>
<keyword evidence="4" id="KW-0677">Repeat</keyword>
<dbReference type="EMBL" id="JABANN010000656">
    <property type="protein sequence ID" value="KAF4655232.1"/>
    <property type="molecule type" value="Genomic_DNA"/>
</dbReference>
<evidence type="ECO:0000256" key="8">
    <source>
        <dbReference type="PROSITE-ProRule" id="PRU00221"/>
    </source>
</evidence>
<evidence type="ECO:0000256" key="2">
    <source>
        <dbReference type="ARBA" id="ARBA00022574"/>
    </source>
</evidence>
<accession>A0A7J6L7S3</accession>
<evidence type="ECO:0000256" key="6">
    <source>
        <dbReference type="ARBA" id="ARBA00023242"/>
    </source>
</evidence>
<keyword evidence="3" id="KW-0507">mRNA processing</keyword>
<keyword evidence="5" id="KW-0508">mRNA splicing</keyword>
<evidence type="ECO:0000256" key="5">
    <source>
        <dbReference type="ARBA" id="ARBA00023187"/>
    </source>
</evidence>
<dbReference type="PROSITE" id="PS50082">
    <property type="entry name" value="WD_REPEATS_2"/>
    <property type="match status" value="4"/>
</dbReference>
<keyword evidence="10" id="KW-0808">Transferase</keyword>
<feature type="repeat" description="WD" evidence="8">
    <location>
        <begin position="229"/>
        <end position="261"/>
    </location>
</feature>
<dbReference type="SMART" id="SM00320">
    <property type="entry name" value="WD40"/>
    <property type="match status" value="4"/>
</dbReference>
<comment type="caution">
    <text evidence="10">The sequence shown here is derived from an EMBL/GenBank/DDBJ whole genome shotgun (WGS) entry which is preliminary data.</text>
</comment>
<dbReference type="GO" id="GO:0016301">
    <property type="term" value="F:kinase activity"/>
    <property type="evidence" value="ECO:0007669"/>
    <property type="project" value="UniProtKB-KW"/>
</dbReference>
<dbReference type="InterPro" id="IPR015943">
    <property type="entry name" value="WD40/YVTN_repeat-like_dom_sf"/>
</dbReference>
<feature type="domain" description="CTLH" evidence="9">
    <location>
        <begin position="55"/>
        <end position="107"/>
    </location>
</feature>
<sequence>MSSADSPDLQMADTTQEVSVDSGDVVRLIIQFLKENNLNRSMQTLQEESQIYLNAVESVDGFCEDINHGRWDKVIQALATVQLPKDLLQDIYEQAFLECLGAGEKQLCALLLKHSAPMQSMKGDSQKNLTYRRLDSLLNKPYIPVESELYQGEERPEVRRKKLSEWAAVQRAFDKEIAIPISGEKIDIFRGTTAPKSRNVEVQDYAVAEEPPTHTSKILKFGKGAHPESIAFSPSGQFLVTGAVDGLIEVWNHRTGKRNKEDLPYQARKEFMCHPDGSKVLSLAFSHDSNTLVSGDDKGTARVWDIHTGQITREFKSVHSDGITCLEFSRDNQKILTGSLDNTCRLHGMHSGRTLKEFRGHTSYVNCVGFADGPGHQRLVVSGCADGFVRVFDLRSSEILHKFPPPPPSYQNENITLDVRDIVIVPSDSSAGQSEDTLLICQQSSTVHHMTVSGQLLKSYESGKRDGKGDFVLLCTSHAGRWIYAAAEDRTIRRQFMLFTSLAVKSDIVAPAQGWGPHLLSRAGCPPQWQNHIINLAKRLEDKWRSQSKVMNLDNVDWMVAEEFAAGVDGVAGRTESTSGSYSSSSGGNIDGYWRAGEQL</sequence>
<keyword evidence="10" id="KW-0418">Kinase</keyword>
<dbReference type="Gene3D" id="2.130.10.10">
    <property type="entry name" value="YVTN repeat-like/Quinoprotein amine dehydrogenase"/>
    <property type="match status" value="1"/>
</dbReference>
<name>A0A7J6L7S3_PEROL</name>
<dbReference type="InterPro" id="IPR036322">
    <property type="entry name" value="WD40_repeat_dom_sf"/>
</dbReference>
<evidence type="ECO:0000256" key="3">
    <source>
        <dbReference type="ARBA" id="ARBA00022664"/>
    </source>
</evidence>
<feature type="repeat" description="WD" evidence="8">
    <location>
        <begin position="358"/>
        <end position="402"/>
    </location>
</feature>
<evidence type="ECO:0000256" key="7">
    <source>
        <dbReference type="ARBA" id="ARBA00025801"/>
    </source>
</evidence>
<dbReference type="InterPro" id="IPR006595">
    <property type="entry name" value="CTLH_C"/>
</dbReference>
<organism evidence="10 11">
    <name type="scientific">Perkinsus olseni</name>
    <name type="common">Perkinsus atlanticus</name>
    <dbReference type="NCBI Taxonomy" id="32597"/>
    <lineage>
        <taxon>Eukaryota</taxon>
        <taxon>Sar</taxon>
        <taxon>Alveolata</taxon>
        <taxon>Perkinsozoa</taxon>
        <taxon>Perkinsea</taxon>
        <taxon>Perkinsida</taxon>
        <taxon>Perkinsidae</taxon>
        <taxon>Perkinsus</taxon>
    </lineage>
</organism>
<dbReference type="GO" id="GO:0000398">
    <property type="term" value="P:mRNA splicing, via spliceosome"/>
    <property type="evidence" value="ECO:0007669"/>
    <property type="project" value="InterPro"/>
</dbReference>
<dbReference type="PROSITE" id="PS50896">
    <property type="entry name" value="LISH"/>
    <property type="match status" value="1"/>
</dbReference>
<keyword evidence="2 8" id="KW-0853">WD repeat</keyword>
<dbReference type="PROSITE" id="PS50294">
    <property type="entry name" value="WD_REPEATS_REGION"/>
    <property type="match status" value="2"/>
</dbReference>
<protein>
    <submittedName>
        <fullName evidence="10">Serine/threonine-protein kinase smu1</fullName>
    </submittedName>
</protein>
<keyword evidence="6" id="KW-0539">Nucleus</keyword>
<dbReference type="InterPro" id="IPR006594">
    <property type="entry name" value="LisH"/>
</dbReference>
<dbReference type="Pfam" id="PF00400">
    <property type="entry name" value="WD40"/>
    <property type="match status" value="4"/>
</dbReference>